<protein>
    <submittedName>
        <fullName evidence="2">Uncharacterized protein</fullName>
    </submittedName>
</protein>
<reference evidence="2 3" key="1">
    <citation type="journal article" date="2012" name="Genome Biol.">
        <title>Sequencing three crocodilian genomes to illuminate the evolution of archosaurs and amniotes.</title>
        <authorList>
            <person name="St John J.A."/>
            <person name="Braun E.L."/>
            <person name="Isberg S.R."/>
            <person name="Miles L.G."/>
            <person name="Chong A.Y."/>
            <person name="Gongora J."/>
            <person name="Dalzell P."/>
            <person name="Moran C."/>
            <person name="Bed'hom B."/>
            <person name="Abzhanov A."/>
            <person name="Burgess S.C."/>
            <person name="Cooksey A.M."/>
            <person name="Castoe T.A."/>
            <person name="Crawford N.G."/>
            <person name="Densmore L.D."/>
            <person name="Drew J.C."/>
            <person name="Edwards S.V."/>
            <person name="Faircloth B.C."/>
            <person name="Fujita M.K."/>
            <person name="Greenwold M.J."/>
            <person name="Hoffmann F.G."/>
            <person name="Howard J.M."/>
            <person name="Iguchi T."/>
            <person name="Janes D.E."/>
            <person name="Khan S.Y."/>
            <person name="Kohno S."/>
            <person name="de Koning A.J."/>
            <person name="Lance S.L."/>
            <person name="McCarthy F.M."/>
            <person name="McCormack J.E."/>
            <person name="Merchant M.E."/>
            <person name="Peterson D.G."/>
            <person name="Pollock D.D."/>
            <person name="Pourmand N."/>
            <person name="Raney B.J."/>
            <person name="Roessler K.A."/>
            <person name="Sanford J.R."/>
            <person name="Sawyer R.H."/>
            <person name="Schmidt C.J."/>
            <person name="Triplett E.W."/>
            <person name="Tuberville T.D."/>
            <person name="Venegas-Anaya M."/>
            <person name="Howard J.T."/>
            <person name="Jarvis E.D."/>
            <person name="Guillette L.J.Jr."/>
            <person name="Glenn T.C."/>
            <person name="Green R.E."/>
            <person name="Ray D.A."/>
        </authorList>
    </citation>
    <scope>NUCLEOTIDE SEQUENCE [LARGE SCALE GENOMIC DNA]</scope>
    <source>
        <strain evidence="2">KSC_2009_1</strain>
    </source>
</reference>
<comment type="caution">
    <text evidence="2">The sequence shown here is derived from an EMBL/GenBank/DDBJ whole genome shotgun (WGS) entry which is preliminary data.</text>
</comment>
<sequence>MPVLSLPLPALDRQTTPQEPLETYLNSPKRTPGKGGSSSETPRVFWWILILTQMATPPRLGPQPQLFTVLLLRSL</sequence>
<evidence type="ECO:0000313" key="2">
    <source>
        <dbReference type="EMBL" id="KYO27629.1"/>
    </source>
</evidence>
<dbReference type="Proteomes" id="UP000050525">
    <property type="component" value="Unassembled WGS sequence"/>
</dbReference>
<accession>A0A151MT10</accession>
<dbReference type="EMBL" id="AKHW03005127">
    <property type="protein sequence ID" value="KYO27629.1"/>
    <property type="molecule type" value="Genomic_DNA"/>
</dbReference>
<dbReference type="AlphaFoldDB" id="A0A151MT10"/>
<feature type="compositionally biased region" description="Polar residues" evidence="1">
    <location>
        <begin position="13"/>
        <end position="29"/>
    </location>
</feature>
<evidence type="ECO:0000256" key="1">
    <source>
        <dbReference type="SAM" id="MobiDB-lite"/>
    </source>
</evidence>
<feature type="region of interest" description="Disordered" evidence="1">
    <location>
        <begin position="1"/>
        <end position="40"/>
    </location>
</feature>
<organism evidence="2 3">
    <name type="scientific">Alligator mississippiensis</name>
    <name type="common">American alligator</name>
    <dbReference type="NCBI Taxonomy" id="8496"/>
    <lineage>
        <taxon>Eukaryota</taxon>
        <taxon>Metazoa</taxon>
        <taxon>Chordata</taxon>
        <taxon>Craniata</taxon>
        <taxon>Vertebrata</taxon>
        <taxon>Euteleostomi</taxon>
        <taxon>Archelosauria</taxon>
        <taxon>Archosauria</taxon>
        <taxon>Crocodylia</taxon>
        <taxon>Alligatoridae</taxon>
        <taxon>Alligatorinae</taxon>
        <taxon>Alligator</taxon>
    </lineage>
</organism>
<proteinExistence type="predicted"/>
<gene>
    <name evidence="2" type="ORF">Y1Q_0005197</name>
</gene>
<keyword evidence="3" id="KW-1185">Reference proteome</keyword>
<evidence type="ECO:0000313" key="3">
    <source>
        <dbReference type="Proteomes" id="UP000050525"/>
    </source>
</evidence>
<name>A0A151MT10_ALLMI</name>